<dbReference type="EMBL" id="RCSX01000032">
    <property type="protein sequence ID" value="KAF7917891.1"/>
    <property type="molecule type" value="Genomic_DNA"/>
</dbReference>
<organism evidence="2 3">
    <name type="scientific">Botrytis deweyae</name>
    <dbReference type="NCBI Taxonomy" id="2478750"/>
    <lineage>
        <taxon>Eukaryota</taxon>
        <taxon>Fungi</taxon>
        <taxon>Dikarya</taxon>
        <taxon>Ascomycota</taxon>
        <taxon>Pezizomycotina</taxon>
        <taxon>Leotiomycetes</taxon>
        <taxon>Helotiales</taxon>
        <taxon>Sclerotiniaceae</taxon>
        <taxon>Botrytis</taxon>
    </lineage>
</organism>
<dbReference type="RefSeq" id="XP_038806003.1">
    <property type="nucleotide sequence ID" value="XM_038957540.1"/>
</dbReference>
<evidence type="ECO:0000256" key="1">
    <source>
        <dbReference type="SAM" id="MobiDB-lite"/>
    </source>
</evidence>
<proteinExistence type="predicted"/>
<gene>
    <name evidence="2" type="ORF">EAE98_009919</name>
</gene>
<protein>
    <submittedName>
        <fullName evidence="2">Uncharacterized protein</fullName>
    </submittedName>
</protein>
<feature type="region of interest" description="Disordered" evidence="1">
    <location>
        <begin position="97"/>
        <end position="116"/>
    </location>
</feature>
<evidence type="ECO:0000313" key="3">
    <source>
        <dbReference type="Proteomes" id="UP000783213"/>
    </source>
</evidence>
<dbReference type="GeneID" id="62236690"/>
<evidence type="ECO:0000313" key="2">
    <source>
        <dbReference type="EMBL" id="KAF7917891.1"/>
    </source>
</evidence>
<name>A0ABQ7IAA5_9HELO</name>
<sequence length="157" mass="17214">MEKLNLESLDSSYSCLECDINVVTVVHRIKTQMFDTYPNTEDCTPQRRIPVQNELTATGIYMQAGHSAMYHKQGQLASALYAKVYLKPHSFVPSTMDPAQGSAGSTGIGQSDKGRSNHHPVVVLPSITPVISPHPLDGAILFSNFVLLSLLDKPFLE</sequence>
<dbReference type="Proteomes" id="UP000783213">
    <property type="component" value="Unassembled WGS sequence"/>
</dbReference>
<keyword evidence="3" id="KW-1185">Reference proteome</keyword>
<comment type="caution">
    <text evidence="2">The sequence shown here is derived from an EMBL/GenBank/DDBJ whole genome shotgun (WGS) entry which is preliminary data.</text>
</comment>
<reference evidence="2 3" key="1">
    <citation type="journal article" date="2020" name="Genome Biol. Evol.">
        <title>Comparative genomics of Sclerotiniaceae.</title>
        <authorList>
            <person name="Valero Jimenez C.A."/>
            <person name="Steentjes M."/>
            <person name="Scholten O.E."/>
            <person name="Van Kan J.A.L."/>
        </authorList>
    </citation>
    <scope>NUCLEOTIDE SEQUENCE [LARGE SCALE GENOMIC DNA]</scope>
    <source>
        <strain evidence="2 3">B1</strain>
    </source>
</reference>
<accession>A0ABQ7IAA5</accession>